<protein>
    <recommendedName>
        <fullName evidence="3">Spore coat protein Z</fullName>
    </recommendedName>
</protein>
<gene>
    <name evidence="1" type="ORF">ACFPTP_08870</name>
</gene>
<reference evidence="2" key="1">
    <citation type="journal article" date="2019" name="Int. J. Syst. Evol. Microbiol.">
        <title>The Global Catalogue of Microorganisms (GCM) 10K type strain sequencing project: providing services to taxonomists for standard genome sequencing and annotation.</title>
        <authorList>
            <consortium name="The Broad Institute Genomics Platform"/>
            <consortium name="The Broad Institute Genome Sequencing Center for Infectious Disease"/>
            <person name="Wu L."/>
            <person name="Ma J."/>
        </authorList>
    </citation>
    <scope>NUCLEOTIDE SEQUENCE [LARGE SCALE GENOMIC DNA]</scope>
    <source>
        <strain evidence="2">KACC 11299</strain>
    </source>
</reference>
<comment type="caution">
    <text evidence="1">The sequence shown here is derived from an EMBL/GenBank/DDBJ whole genome shotgun (WGS) entry which is preliminary data.</text>
</comment>
<evidence type="ECO:0008006" key="3">
    <source>
        <dbReference type="Google" id="ProtNLM"/>
    </source>
</evidence>
<dbReference type="RefSeq" id="WP_381443699.1">
    <property type="nucleotide sequence ID" value="NZ_JBHSNP010000011.1"/>
</dbReference>
<name>A0ABW0TWD2_9BACL</name>
<evidence type="ECO:0000313" key="1">
    <source>
        <dbReference type="EMBL" id="MFC5603336.1"/>
    </source>
</evidence>
<sequence length="136" mass="15506">MKMCRLCEEMKELWKEQQLLAEFGKGFRFIHMSDSKETIPFMLQIPKRTTPFTALVNGHSTPYFSLENIDEESCIAQLSLLQPVDLKGDPALIDQDLYSLKKTSHSIFVKICSFSSIIPLSHELVGRTLPIIESKS</sequence>
<evidence type="ECO:0000313" key="2">
    <source>
        <dbReference type="Proteomes" id="UP001596071"/>
    </source>
</evidence>
<keyword evidence="2" id="KW-1185">Reference proteome</keyword>
<organism evidence="1 2">
    <name type="scientific">Sporosarcina koreensis</name>
    <dbReference type="NCBI Taxonomy" id="334735"/>
    <lineage>
        <taxon>Bacteria</taxon>
        <taxon>Bacillati</taxon>
        <taxon>Bacillota</taxon>
        <taxon>Bacilli</taxon>
        <taxon>Bacillales</taxon>
        <taxon>Caryophanaceae</taxon>
        <taxon>Sporosarcina</taxon>
    </lineage>
</organism>
<accession>A0ABW0TWD2</accession>
<dbReference type="EMBL" id="JBHSNP010000011">
    <property type="protein sequence ID" value="MFC5603336.1"/>
    <property type="molecule type" value="Genomic_DNA"/>
</dbReference>
<proteinExistence type="predicted"/>
<dbReference type="Proteomes" id="UP001596071">
    <property type="component" value="Unassembled WGS sequence"/>
</dbReference>